<dbReference type="InterPro" id="IPR003661">
    <property type="entry name" value="HisK_dim/P_dom"/>
</dbReference>
<evidence type="ECO:0000256" key="5">
    <source>
        <dbReference type="ARBA" id="ARBA00022777"/>
    </source>
</evidence>
<dbReference type="PROSITE" id="PS50112">
    <property type="entry name" value="PAS"/>
    <property type="match status" value="2"/>
</dbReference>
<feature type="domain" description="PAS" evidence="6">
    <location>
        <begin position="386"/>
        <end position="438"/>
    </location>
</feature>
<dbReference type="Pfam" id="PF13426">
    <property type="entry name" value="PAS_9"/>
    <property type="match status" value="2"/>
</dbReference>
<dbReference type="PANTHER" id="PTHR43304">
    <property type="entry name" value="PHYTOCHROME-LIKE PROTEIN CPH1"/>
    <property type="match status" value="1"/>
</dbReference>
<evidence type="ECO:0000313" key="9">
    <source>
        <dbReference type="Proteomes" id="UP001589654"/>
    </source>
</evidence>
<dbReference type="EC" id="2.7.13.3" evidence="2"/>
<dbReference type="InterPro" id="IPR036097">
    <property type="entry name" value="HisK_dim/P_sf"/>
</dbReference>
<feature type="domain" description="PAC" evidence="7">
    <location>
        <begin position="463"/>
        <end position="517"/>
    </location>
</feature>
<dbReference type="SMART" id="SM00086">
    <property type="entry name" value="PAC"/>
    <property type="match status" value="2"/>
</dbReference>
<evidence type="ECO:0000256" key="1">
    <source>
        <dbReference type="ARBA" id="ARBA00000085"/>
    </source>
</evidence>
<evidence type="ECO:0000256" key="2">
    <source>
        <dbReference type="ARBA" id="ARBA00012438"/>
    </source>
</evidence>
<dbReference type="CDD" id="cd00082">
    <property type="entry name" value="HisKA"/>
    <property type="match status" value="1"/>
</dbReference>
<dbReference type="InterPro" id="IPR035965">
    <property type="entry name" value="PAS-like_dom_sf"/>
</dbReference>
<sequence length="588" mass="68033">MNIKILLIERNKNDYLKIKLFLQKKYNKPIIHHVFNCVDSFIFLSKPFKYDIILFSLPKQSRNRIFLTKSLSLRAKGTPIITLSEIDDPNLGIKSLNLGATNHLNKNKLSASYLSKSIYLSIKQQRIQSKILNSEKLYRQLFYLSPVPMWVYDTNNFQLLDINEVAVDLLGFSEKKISAMTILDFIPNLEKESVNQTLQEIQQKPRDFRKGIYSIITQNGNEIKVEIDGRPIDFGNHQARVAVAKDITGQLANLKLLKKTNKKLQTAQEIGKTGYWEMYLDTEKVYWSKELYKILEMGPNQGPPTNETYFSMIHPRDREKFNKSRKQLLSDTSKKKFSELEIWITCGNKQKKYVYQKTFLIKKNGLPFKLEGILRDITSQKKERERSELFESVITNTKDGVIITDNNINDQKGPKIQYGNEAFTQITGYTQEEIVGQSPEFLLGSNQNNKSIWKLKKSLKKGTPCQIEIVNFKKNGEAFWNSVAISPVENEYEGITHWIANIRDITPIKNYIKTIESQNKKLKEIAWTQSHITRTPLARIMGIVNLLCDSLNNPSETQDLLPLLEQSTNELDQVFRKINKMTSNIDNI</sequence>
<dbReference type="InterPro" id="IPR001610">
    <property type="entry name" value="PAC"/>
</dbReference>
<name>A0ABV5J2E7_9BACT</name>
<dbReference type="SUPFAM" id="SSF55785">
    <property type="entry name" value="PYP-like sensor domain (PAS domain)"/>
    <property type="match status" value="3"/>
</dbReference>
<dbReference type="SUPFAM" id="SSF47384">
    <property type="entry name" value="Homodimeric domain of signal transducing histidine kinase"/>
    <property type="match status" value="1"/>
</dbReference>
<dbReference type="NCBIfam" id="TIGR00229">
    <property type="entry name" value="sensory_box"/>
    <property type="match status" value="2"/>
</dbReference>
<evidence type="ECO:0000313" key="8">
    <source>
        <dbReference type="EMBL" id="MFB9210981.1"/>
    </source>
</evidence>
<dbReference type="Gene3D" id="3.30.450.20">
    <property type="entry name" value="PAS domain"/>
    <property type="match status" value="3"/>
</dbReference>
<comment type="catalytic activity">
    <reaction evidence="1">
        <text>ATP + protein L-histidine = ADP + protein N-phospho-L-histidine.</text>
        <dbReference type="EC" id="2.7.13.3"/>
    </reaction>
</comment>
<evidence type="ECO:0000259" key="7">
    <source>
        <dbReference type="PROSITE" id="PS50113"/>
    </source>
</evidence>
<accession>A0ABV5J2E7</accession>
<dbReference type="CDD" id="cd00130">
    <property type="entry name" value="PAS"/>
    <property type="match status" value="2"/>
</dbReference>
<comment type="caution">
    <text evidence="8">The sequence shown here is derived from an EMBL/GenBank/DDBJ whole genome shotgun (WGS) entry which is preliminary data.</text>
</comment>
<dbReference type="SUPFAM" id="SSF52172">
    <property type="entry name" value="CheY-like"/>
    <property type="match status" value="1"/>
</dbReference>
<gene>
    <name evidence="8" type="ORF">ACFFUR_04125</name>
</gene>
<evidence type="ECO:0000259" key="6">
    <source>
        <dbReference type="PROSITE" id="PS50112"/>
    </source>
</evidence>
<dbReference type="InterPro" id="IPR011006">
    <property type="entry name" value="CheY-like_superfamily"/>
</dbReference>
<dbReference type="InterPro" id="IPR000014">
    <property type="entry name" value="PAS"/>
</dbReference>
<evidence type="ECO:0000256" key="3">
    <source>
        <dbReference type="ARBA" id="ARBA00022553"/>
    </source>
</evidence>
<protein>
    <recommendedName>
        <fullName evidence="2">histidine kinase</fullName>
        <ecNumber evidence="2">2.7.13.3</ecNumber>
    </recommendedName>
</protein>
<dbReference type="PANTHER" id="PTHR43304:SF1">
    <property type="entry name" value="PAC DOMAIN-CONTAINING PROTEIN"/>
    <property type="match status" value="1"/>
</dbReference>
<organism evidence="8 9">
    <name type="scientific">Echinicola jeungdonensis</name>
    <dbReference type="NCBI Taxonomy" id="709343"/>
    <lineage>
        <taxon>Bacteria</taxon>
        <taxon>Pseudomonadati</taxon>
        <taxon>Bacteroidota</taxon>
        <taxon>Cytophagia</taxon>
        <taxon>Cytophagales</taxon>
        <taxon>Cyclobacteriaceae</taxon>
        <taxon>Echinicola</taxon>
    </lineage>
</organism>
<proteinExistence type="predicted"/>
<feature type="domain" description="PAS" evidence="6">
    <location>
        <begin position="134"/>
        <end position="205"/>
    </location>
</feature>
<reference evidence="8 9" key="1">
    <citation type="submission" date="2024-09" db="EMBL/GenBank/DDBJ databases">
        <authorList>
            <person name="Sun Q."/>
            <person name="Mori K."/>
        </authorList>
    </citation>
    <scope>NUCLEOTIDE SEQUENCE [LARGE SCALE GENOMIC DNA]</scope>
    <source>
        <strain evidence="8 9">CECT 7682</strain>
    </source>
</reference>
<dbReference type="RefSeq" id="WP_290247174.1">
    <property type="nucleotide sequence ID" value="NZ_JAUFQT010000001.1"/>
</dbReference>
<dbReference type="Proteomes" id="UP001589654">
    <property type="component" value="Unassembled WGS sequence"/>
</dbReference>
<evidence type="ECO:0000256" key="4">
    <source>
        <dbReference type="ARBA" id="ARBA00022679"/>
    </source>
</evidence>
<dbReference type="SMART" id="SM00091">
    <property type="entry name" value="PAS"/>
    <property type="match status" value="3"/>
</dbReference>
<keyword evidence="5" id="KW-0418">Kinase</keyword>
<dbReference type="InterPro" id="IPR052162">
    <property type="entry name" value="Sensor_kinase/Photoreceptor"/>
</dbReference>
<dbReference type="EMBL" id="JBHMEW010000034">
    <property type="protein sequence ID" value="MFB9210981.1"/>
    <property type="molecule type" value="Genomic_DNA"/>
</dbReference>
<dbReference type="InterPro" id="IPR000700">
    <property type="entry name" value="PAS-assoc_C"/>
</dbReference>
<dbReference type="PROSITE" id="PS50113">
    <property type="entry name" value="PAC"/>
    <property type="match status" value="1"/>
</dbReference>
<keyword evidence="9" id="KW-1185">Reference proteome</keyword>
<keyword evidence="4" id="KW-0808">Transferase</keyword>
<keyword evidence="3" id="KW-0597">Phosphoprotein</keyword>